<dbReference type="Proteomes" id="UP000695562">
    <property type="component" value="Unassembled WGS sequence"/>
</dbReference>
<dbReference type="EMBL" id="AJWJ01000158">
    <property type="protein sequence ID" value="KAF2074216.1"/>
    <property type="molecule type" value="Genomic_DNA"/>
</dbReference>
<dbReference type="Pfam" id="PF02136">
    <property type="entry name" value="NTF2"/>
    <property type="match status" value="1"/>
</dbReference>
<accession>A0A8J4Q5A5</accession>
<dbReference type="AlphaFoldDB" id="A0A8J4Q5A5"/>
<feature type="region of interest" description="Disordered" evidence="3">
    <location>
        <begin position="202"/>
        <end position="311"/>
    </location>
</feature>
<keyword evidence="7" id="KW-1185">Reference proteome</keyword>
<dbReference type="GO" id="GO:1990904">
    <property type="term" value="C:ribonucleoprotein complex"/>
    <property type="evidence" value="ECO:0007669"/>
    <property type="project" value="TreeGrafter"/>
</dbReference>
<proteinExistence type="predicted"/>
<feature type="domain" description="RRM" evidence="4">
    <location>
        <begin position="343"/>
        <end position="435"/>
    </location>
</feature>
<feature type="compositionally biased region" description="Low complexity" evidence="3">
    <location>
        <begin position="287"/>
        <end position="311"/>
    </location>
</feature>
<evidence type="ECO:0000313" key="7">
    <source>
        <dbReference type="Proteomes" id="UP000695562"/>
    </source>
</evidence>
<feature type="region of interest" description="Disordered" evidence="3">
    <location>
        <begin position="133"/>
        <end position="154"/>
    </location>
</feature>
<feature type="compositionally biased region" description="Basic and acidic residues" evidence="3">
    <location>
        <begin position="238"/>
        <end position="251"/>
    </location>
</feature>
<gene>
    <name evidence="6" type="ORF">CYY_004462</name>
</gene>
<comment type="caution">
    <text evidence="6">The sequence shown here is derived from an EMBL/GenBank/DDBJ whole genome shotgun (WGS) entry which is preliminary data.</text>
</comment>
<evidence type="ECO:0000313" key="6">
    <source>
        <dbReference type="EMBL" id="KAF2074216.1"/>
    </source>
</evidence>
<dbReference type="SUPFAM" id="SSF54928">
    <property type="entry name" value="RNA-binding domain, RBD"/>
    <property type="match status" value="1"/>
</dbReference>
<dbReference type="InterPro" id="IPR035979">
    <property type="entry name" value="RBD_domain_sf"/>
</dbReference>
<dbReference type="Gene3D" id="3.10.450.50">
    <property type="match status" value="1"/>
</dbReference>
<feature type="domain" description="NTF2" evidence="5">
    <location>
        <begin position="14"/>
        <end position="129"/>
    </location>
</feature>
<dbReference type="PANTHER" id="PTHR10693">
    <property type="entry name" value="RAS GTPASE-ACTIVATING PROTEIN-BINDING PROTEIN"/>
    <property type="match status" value="1"/>
</dbReference>
<name>A0A8J4Q5A5_9MYCE</name>
<keyword evidence="1 2" id="KW-0694">RNA-binding</keyword>
<dbReference type="PROSITE" id="PS50102">
    <property type="entry name" value="RRM"/>
    <property type="match status" value="1"/>
</dbReference>
<feature type="compositionally biased region" description="Low complexity" evidence="3">
    <location>
        <begin position="463"/>
        <end position="486"/>
    </location>
</feature>
<evidence type="ECO:0000256" key="2">
    <source>
        <dbReference type="PROSITE-ProRule" id="PRU00176"/>
    </source>
</evidence>
<feature type="compositionally biased region" description="Low complexity" evidence="3">
    <location>
        <begin position="202"/>
        <end position="237"/>
    </location>
</feature>
<dbReference type="CDD" id="cd00590">
    <property type="entry name" value="RRM_SF"/>
    <property type="match status" value="1"/>
</dbReference>
<dbReference type="InterPro" id="IPR002075">
    <property type="entry name" value="NTF2_dom"/>
</dbReference>
<feature type="compositionally biased region" description="Acidic residues" evidence="3">
    <location>
        <begin position="136"/>
        <end position="147"/>
    </location>
</feature>
<dbReference type="Pfam" id="PF00076">
    <property type="entry name" value="RRM_1"/>
    <property type="match status" value="1"/>
</dbReference>
<evidence type="ECO:0008006" key="8">
    <source>
        <dbReference type="Google" id="ProtNLM"/>
    </source>
</evidence>
<dbReference type="Gene3D" id="3.30.70.330">
    <property type="match status" value="1"/>
</dbReference>
<evidence type="ECO:0000256" key="3">
    <source>
        <dbReference type="SAM" id="MobiDB-lite"/>
    </source>
</evidence>
<dbReference type="InterPro" id="IPR039539">
    <property type="entry name" value="Ras_GTPase_bind_prot"/>
</dbReference>
<dbReference type="InterPro" id="IPR012677">
    <property type="entry name" value="Nucleotide-bd_a/b_plait_sf"/>
</dbReference>
<dbReference type="InterPro" id="IPR018222">
    <property type="entry name" value="Nuclear_transport_factor_2_euk"/>
</dbReference>
<protein>
    <recommendedName>
        <fullName evidence="8">NTF2 domain-containing protein</fullName>
    </recommendedName>
</protein>
<dbReference type="OrthoDB" id="21490at2759"/>
<reference evidence="6" key="1">
    <citation type="submission" date="2020-01" db="EMBL/GenBank/DDBJ databases">
        <title>Development of genomics and gene disruption for Polysphondylium violaceum indicates a role for the polyketide synthase stlB in stalk morphogenesis.</title>
        <authorList>
            <person name="Narita B."/>
            <person name="Kawabe Y."/>
            <person name="Kin K."/>
            <person name="Saito T."/>
            <person name="Gibbs R."/>
            <person name="Kuspa A."/>
            <person name="Muzny D."/>
            <person name="Queller D."/>
            <person name="Richards S."/>
            <person name="Strassman J."/>
            <person name="Sucgang R."/>
            <person name="Worley K."/>
            <person name="Schaap P."/>
        </authorList>
    </citation>
    <scope>NUCLEOTIDE SEQUENCE</scope>
    <source>
        <strain evidence="6">QSvi11</strain>
    </source>
</reference>
<dbReference type="SUPFAM" id="SSF54427">
    <property type="entry name" value="NTF2-like"/>
    <property type="match status" value="1"/>
</dbReference>
<dbReference type="PROSITE" id="PS50177">
    <property type="entry name" value="NTF2_DOMAIN"/>
    <property type="match status" value="1"/>
</dbReference>
<feature type="region of interest" description="Disordered" evidence="3">
    <location>
        <begin position="402"/>
        <end position="501"/>
    </location>
</feature>
<evidence type="ECO:0000259" key="4">
    <source>
        <dbReference type="PROSITE" id="PS50102"/>
    </source>
</evidence>
<sequence>MDKKSQQQPKLETLAATFLVKYYTVLLEKPDQIRNYYHQDSKITRRYDVEAGEYIFGADDIHEYYLNVADKFGKVSFQTIDCQTVGADAYFISSTGIIIFEGVQRPFSQCFFLEKIDTSIFISNDIMTISHHEEPLNDTDQPDEASNAEESQPQLNGIHQDSEVIVSAETTPANATVVVEQQPTTTTAASAVVVVDIAPQSATTTTTTTLPPSSESTPTLAPVAAEQPSPSPASSPVVEEKTLEKEHKPKSPDQTTVKTSPAASVQSKPPSYADLAKTTLPSPPPATTTTSPTTSTTTTASPQPTTTTTTTIVQEEDIKEITNNITNNNNNKKNHQPFSKDGCTLFFSYKSTLKFEVSQVKESFKQFGVVLNVRILTGYGFVEFDKTESVQQVLNFVSNNNKISVGGTPLHNVELRKGIPPPPKGKSLKDKVRKDQKLENNTPLTQNNTTQNNIQKPLQPLVQQQNNNSNNNNNNNNNNTQNNLNSRNRKKDANSGPFKQR</sequence>
<feature type="compositionally biased region" description="Basic and acidic residues" evidence="3">
    <location>
        <begin position="427"/>
        <end position="438"/>
    </location>
</feature>
<dbReference type="InterPro" id="IPR032710">
    <property type="entry name" value="NTF2-like_dom_sf"/>
</dbReference>
<feature type="compositionally biased region" description="Polar residues" evidence="3">
    <location>
        <begin position="252"/>
        <end position="269"/>
    </location>
</feature>
<feature type="compositionally biased region" description="Low complexity" evidence="3">
    <location>
        <begin position="440"/>
        <end position="453"/>
    </location>
</feature>
<evidence type="ECO:0000256" key="1">
    <source>
        <dbReference type="ARBA" id="ARBA00022884"/>
    </source>
</evidence>
<dbReference type="GO" id="GO:0005829">
    <property type="term" value="C:cytosol"/>
    <property type="evidence" value="ECO:0007669"/>
    <property type="project" value="TreeGrafter"/>
</dbReference>
<dbReference type="PANTHER" id="PTHR10693:SF20">
    <property type="entry name" value="AT27578P"/>
    <property type="match status" value="1"/>
</dbReference>
<organism evidence="6 7">
    <name type="scientific">Polysphondylium violaceum</name>
    <dbReference type="NCBI Taxonomy" id="133409"/>
    <lineage>
        <taxon>Eukaryota</taxon>
        <taxon>Amoebozoa</taxon>
        <taxon>Evosea</taxon>
        <taxon>Eumycetozoa</taxon>
        <taxon>Dictyostelia</taxon>
        <taxon>Dictyosteliales</taxon>
        <taxon>Dictyosteliaceae</taxon>
        <taxon>Polysphondylium</taxon>
    </lineage>
</organism>
<evidence type="ECO:0000259" key="5">
    <source>
        <dbReference type="PROSITE" id="PS50177"/>
    </source>
</evidence>
<dbReference type="InterPro" id="IPR000504">
    <property type="entry name" value="RRM_dom"/>
</dbReference>
<dbReference type="GO" id="GO:0003729">
    <property type="term" value="F:mRNA binding"/>
    <property type="evidence" value="ECO:0007669"/>
    <property type="project" value="TreeGrafter"/>
</dbReference>